<feature type="active site" description="Proton donor" evidence="4">
    <location>
        <position position="118"/>
    </location>
</feature>
<feature type="active site" description="Nucleophile" evidence="4">
    <location>
        <position position="7"/>
    </location>
</feature>
<dbReference type="PANTHER" id="PTHR11717:SF31">
    <property type="entry name" value="LOW MOLECULAR WEIGHT PROTEIN-TYROSINE-PHOSPHATASE ETP-RELATED"/>
    <property type="match status" value="1"/>
</dbReference>
<dbReference type="PRINTS" id="PR00719">
    <property type="entry name" value="LMWPTPASE"/>
</dbReference>
<evidence type="ECO:0000313" key="7">
    <source>
        <dbReference type="Proteomes" id="UP000654279"/>
    </source>
</evidence>
<sequence length="149" mass="16614">MEILFICTGNTCRSPMAAALLGAQLLPGVTAASAGISAFPGEEANPYAVEAMKRRGIDLSDHEAKQVTREMIERAHLVICMEQGQAEVLRDAFEEADLDRKIYSFREFFCGSTKDIPDPYGGDEQVYENCAVLLEKYIKKFVKKILMQE</sequence>
<keyword evidence="2" id="KW-0378">Hydrolase</keyword>
<name>A0A926CZ18_9FIRM</name>
<dbReference type="SMART" id="SM00226">
    <property type="entry name" value="LMWPc"/>
    <property type="match status" value="1"/>
</dbReference>
<dbReference type="InterPro" id="IPR023485">
    <property type="entry name" value="Ptyr_pPase"/>
</dbReference>
<accession>A0A926CZ18</accession>
<dbReference type="RefSeq" id="WP_249284683.1">
    <property type="nucleotide sequence ID" value="NZ_JACRSO010000001.1"/>
</dbReference>
<dbReference type="PANTHER" id="PTHR11717">
    <property type="entry name" value="LOW MOLECULAR WEIGHT PROTEIN TYROSINE PHOSPHATASE"/>
    <property type="match status" value="1"/>
</dbReference>
<dbReference type="InterPro" id="IPR017867">
    <property type="entry name" value="Tyr_phospatase_low_mol_wt"/>
</dbReference>
<dbReference type="GO" id="GO:0004725">
    <property type="term" value="F:protein tyrosine phosphatase activity"/>
    <property type="evidence" value="ECO:0007669"/>
    <property type="project" value="InterPro"/>
</dbReference>
<reference evidence="6" key="1">
    <citation type="submission" date="2020-08" db="EMBL/GenBank/DDBJ databases">
        <title>Genome public.</title>
        <authorList>
            <person name="Liu C."/>
            <person name="Sun Q."/>
        </authorList>
    </citation>
    <scope>NUCLEOTIDE SEQUENCE</scope>
    <source>
        <strain evidence="6">NSJ-44</strain>
    </source>
</reference>
<gene>
    <name evidence="6" type="ORF">H8699_04650</name>
</gene>
<keyword evidence="3" id="KW-0904">Protein phosphatase</keyword>
<evidence type="ECO:0000256" key="1">
    <source>
        <dbReference type="ARBA" id="ARBA00011063"/>
    </source>
</evidence>
<keyword evidence="7" id="KW-1185">Reference proteome</keyword>
<dbReference type="Pfam" id="PF01451">
    <property type="entry name" value="LMWPc"/>
    <property type="match status" value="1"/>
</dbReference>
<comment type="caution">
    <text evidence="6">The sequence shown here is derived from an EMBL/GenBank/DDBJ whole genome shotgun (WGS) entry which is preliminary data.</text>
</comment>
<protein>
    <submittedName>
        <fullName evidence="6">Low molecular weight protein arginine phosphatase</fullName>
    </submittedName>
</protein>
<dbReference type="Proteomes" id="UP000654279">
    <property type="component" value="Unassembled WGS sequence"/>
</dbReference>
<evidence type="ECO:0000313" key="6">
    <source>
        <dbReference type="EMBL" id="MBC8528728.1"/>
    </source>
</evidence>
<dbReference type="AlphaFoldDB" id="A0A926CZ18"/>
<evidence type="ECO:0000256" key="3">
    <source>
        <dbReference type="ARBA" id="ARBA00022912"/>
    </source>
</evidence>
<evidence type="ECO:0000259" key="5">
    <source>
        <dbReference type="SMART" id="SM00226"/>
    </source>
</evidence>
<evidence type="ECO:0000256" key="4">
    <source>
        <dbReference type="PIRSR" id="PIRSR617867-1"/>
    </source>
</evidence>
<feature type="active site" description="Nucleophile" evidence="4">
    <location>
        <position position="13"/>
    </location>
</feature>
<organism evidence="6 7">
    <name type="scientific">Luoshenia tenuis</name>
    <dbReference type="NCBI Taxonomy" id="2763654"/>
    <lineage>
        <taxon>Bacteria</taxon>
        <taxon>Bacillati</taxon>
        <taxon>Bacillota</taxon>
        <taxon>Clostridia</taxon>
        <taxon>Christensenellales</taxon>
        <taxon>Christensenellaceae</taxon>
        <taxon>Luoshenia</taxon>
    </lineage>
</organism>
<proteinExistence type="inferred from homology"/>
<comment type="similarity">
    <text evidence="1">Belongs to the low molecular weight phosphotyrosine protein phosphatase family.</text>
</comment>
<dbReference type="SUPFAM" id="SSF52788">
    <property type="entry name" value="Phosphotyrosine protein phosphatases I"/>
    <property type="match status" value="1"/>
</dbReference>
<feature type="domain" description="Phosphotyrosine protein phosphatase I" evidence="5">
    <location>
        <begin position="1"/>
        <end position="144"/>
    </location>
</feature>
<dbReference type="InterPro" id="IPR036196">
    <property type="entry name" value="Ptyr_pPase_sf"/>
</dbReference>
<evidence type="ECO:0000256" key="2">
    <source>
        <dbReference type="ARBA" id="ARBA00022801"/>
    </source>
</evidence>
<dbReference type="CDD" id="cd16344">
    <property type="entry name" value="LMWPAP"/>
    <property type="match status" value="1"/>
</dbReference>
<dbReference type="InterPro" id="IPR050438">
    <property type="entry name" value="LMW_PTPase"/>
</dbReference>
<dbReference type="Gene3D" id="3.40.50.2300">
    <property type="match status" value="1"/>
</dbReference>
<dbReference type="EMBL" id="JACRSO010000001">
    <property type="protein sequence ID" value="MBC8528728.1"/>
    <property type="molecule type" value="Genomic_DNA"/>
</dbReference>